<dbReference type="PROSITE" id="PS00117">
    <property type="entry name" value="GAL_P_UDP_TRANSF_I"/>
    <property type="match status" value="1"/>
</dbReference>
<feature type="domain" description="Galactose-1-phosphate uridyl transferase N-terminal" evidence="16">
    <location>
        <begin position="40"/>
        <end position="197"/>
    </location>
</feature>
<dbReference type="Pfam" id="PF01087">
    <property type="entry name" value="GalP_UDP_transf"/>
    <property type="match status" value="1"/>
</dbReference>
<dbReference type="InterPro" id="IPR036265">
    <property type="entry name" value="HIT-like_sf"/>
</dbReference>
<evidence type="ECO:0000256" key="7">
    <source>
        <dbReference type="ARBA" id="ARBA00022679"/>
    </source>
</evidence>
<keyword evidence="12 15" id="KW-0119">Carbohydrate metabolism</keyword>
<evidence type="ECO:0000313" key="19">
    <source>
        <dbReference type="Proteomes" id="UP000574067"/>
    </source>
</evidence>
<dbReference type="PANTHER" id="PTHR11943">
    <property type="entry name" value="GALACTOSE-1-PHOSPHATE URIDYLYLTRANSFERASE"/>
    <property type="match status" value="1"/>
</dbReference>
<comment type="cofactor">
    <cofactor evidence="2">
        <name>Zn(2+)</name>
        <dbReference type="ChEBI" id="CHEBI:29105"/>
    </cofactor>
</comment>
<dbReference type="InterPro" id="IPR005849">
    <property type="entry name" value="GalP_Utransf_N"/>
</dbReference>
<keyword evidence="10" id="KW-0862">Zinc</keyword>
<dbReference type="PIRSF" id="PIRSF000808">
    <property type="entry name" value="GalT"/>
    <property type="match status" value="1"/>
</dbReference>
<evidence type="ECO:0000259" key="16">
    <source>
        <dbReference type="Pfam" id="PF01087"/>
    </source>
</evidence>
<evidence type="ECO:0000256" key="14">
    <source>
        <dbReference type="PIRSR" id="PIRSR000808-1"/>
    </source>
</evidence>
<evidence type="ECO:0000256" key="15">
    <source>
        <dbReference type="RuleBase" id="RU000506"/>
    </source>
</evidence>
<evidence type="ECO:0000256" key="4">
    <source>
        <dbReference type="ARBA" id="ARBA00010951"/>
    </source>
</evidence>
<feature type="domain" description="Galactose-1-phosphate uridyl transferase C-terminal" evidence="17">
    <location>
        <begin position="211"/>
        <end position="358"/>
    </location>
</feature>
<dbReference type="GO" id="GO:0008108">
    <property type="term" value="F:UDP-glucose:hexose-1-phosphate uridylyltransferase activity"/>
    <property type="evidence" value="ECO:0007669"/>
    <property type="project" value="UniProtKB-UniRule"/>
</dbReference>
<evidence type="ECO:0000256" key="1">
    <source>
        <dbReference type="ARBA" id="ARBA00001107"/>
    </source>
</evidence>
<dbReference type="UniPathway" id="UPA00214"/>
<dbReference type="NCBIfam" id="TIGR00209">
    <property type="entry name" value="galT_1"/>
    <property type="match status" value="1"/>
</dbReference>
<evidence type="ECO:0000256" key="6">
    <source>
        <dbReference type="ARBA" id="ARBA00016340"/>
    </source>
</evidence>
<dbReference type="EMBL" id="JABBFW010000008">
    <property type="protein sequence ID" value="NML16182.1"/>
    <property type="molecule type" value="Genomic_DNA"/>
</dbReference>
<keyword evidence="8 15" id="KW-0548">Nucleotidyltransferase</keyword>
<evidence type="ECO:0000256" key="11">
    <source>
        <dbReference type="ARBA" id="ARBA00023144"/>
    </source>
</evidence>
<dbReference type="GO" id="GO:0033499">
    <property type="term" value="P:galactose catabolic process via UDP-galactose, Leloir pathway"/>
    <property type="evidence" value="ECO:0007669"/>
    <property type="project" value="TreeGrafter"/>
</dbReference>
<dbReference type="SUPFAM" id="SSF54197">
    <property type="entry name" value="HIT-like"/>
    <property type="match status" value="2"/>
</dbReference>
<comment type="caution">
    <text evidence="18">The sequence shown here is derived from an EMBL/GenBank/DDBJ whole genome shotgun (WGS) entry which is preliminary data.</text>
</comment>
<evidence type="ECO:0000256" key="8">
    <source>
        <dbReference type="ARBA" id="ARBA00022695"/>
    </source>
</evidence>
<keyword evidence="7 15" id="KW-0808">Transferase</keyword>
<dbReference type="InterPro" id="IPR005850">
    <property type="entry name" value="GalP_Utransf_C"/>
</dbReference>
<comment type="catalytic activity">
    <reaction evidence="1 15">
        <text>alpha-D-galactose 1-phosphate + UDP-alpha-D-glucose = alpha-D-glucose 1-phosphate + UDP-alpha-D-galactose</text>
        <dbReference type="Rhea" id="RHEA:13989"/>
        <dbReference type="ChEBI" id="CHEBI:58336"/>
        <dbReference type="ChEBI" id="CHEBI:58601"/>
        <dbReference type="ChEBI" id="CHEBI:58885"/>
        <dbReference type="ChEBI" id="CHEBI:66914"/>
        <dbReference type="EC" id="2.7.7.12"/>
    </reaction>
</comment>
<sequence length="363" mass="40673">MYRRELLKPDGRRLTLYAHAPLEGDIAAPSPFAEPLAGAPHLRWHPLRGEWVTYAAYRQGRTFLPPPEYNPLAVTVDPANPTELPDAAWDVAVFDNRFPSLAPVREGAAPVPSMIVPSAPAAGQCEVVVFAKDPKGSLGALPLPHIELLLQVWGDRTEQVGQREGIAYVLPFENRGAEVGVTLHHPHGQIYAYPVLPPVPARMQQQALAHWQEHQRGLLADHIQAELRDGRRVLYQGPHAAAFVPVCARYPYEVWIAPIEPVRDFTRLGAAQRADLARALKTVLLKYDGLWQRPFPYLMAWYQAPTDGEPHPEWHLHAQIYPPYRTRDRLKYLAGTEIAAGFFAMDALPEDKAAELQQVEVRI</sequence>
<evidence type="ECO:0000256" key="9">
    <source>
        <dbReference type="ARBA" id="ARBA00022723"/>
    </source>
</evidence>
<dbReference type="InterPro" id="IPR019779">
    <property type="entry name" value="GalP_UDPtransf1_His-AS"/>
</dbReference>
<keyword evidence="11 15" id="KW-0299">Galactose metabolism</keyword>
<comment type="similarity">
    <text evidence="4 15">Belongs to the galactose-1-phosphate uridylyltransferase type 1 family.</text>
</comment>
<keyword evidence="19" id="KW-1185">Reference proteome</keyword>
<dbReference type="AlphaFoldDB" id="A0A848FA27"/>
<gene>
    <name evidence="18" type="primary">galT</name>
    <name evidence="18" type="ORF">HHL10_14465</name>
</gene>
<keyword evidence="9 15" id="KW-0479">Metal-binding</keyword>
<dbReference type="GO" id="GO:0008270">
    <property type="term" value="F:zinc ion binding"/>
    <property type="evidence" value="ECO:0007669"/>
    <property type="project" value="InterPro"/>
</dbReference>
<feature type="active site" description="Tele-UMP-histidine intermediate" evidence="14">
    <location>
        <position position="187"/>
    </location>
</feature>
<evidence type="ECO:0000256" key="5">
    <source>
        <dbReference type="ARBA" id="ARBA00012384"/>
    </source>
</evidence>
<dbReference type="RefSeq" id="WP_169161071.1">
    <property type="nucleotide sequence ID" value="NZ_JABBFW010000008.1"/>
</dbReference>
<proteinExistence type="inferred from homology"/>
<dbReference type="Pfam" id="PF02744">
    <property type="entry name" value="GalP_UDP_tr_C"/>
    <property type="match status" value="1"/>
</dbReference>
<dbReference type="GO" id="GO:0005737">
    <property type="term" value="C:cytoplasm"/>
    <property type="evidence" value="ECO:0007669"/>
    <property type="project" value="TreeGrafter"/>
</dbReference>
<protein>
    <recommendedName>
        <fullName evidence="6 13">Galactose-1-phosphate uridylyltransferase</fullName>
        <ecNumber evidence="5 13">2.7.7.12</ecNumber>
    </recommendedName>
</protein>
<evidence type="ECO:0000256" key="10">
    <source>
        <dbReference type="ARBA" id="ARBA00022833"/>
    </source>
</evidence>
<organism evidence="18 19">
    <name type="scientific">Azohydromonas caseinilytica</name>
    <dbReference type="NCBI Taxonomy" id="2728836"/>
    <lineage>
        <taxon>Bacteria</taxon>
        <taxon>Pseudomonadati</taxon>
        <taxon>Pseudomonadota</taxon>
        <taxon>Betaproteobacteria</taxon>
        <taxon>Burkholderiales</taxon>
        <taxon>Sphaerotilaceae</taxon>
        <taxon>Azohydromonas</taxon>
    </lineage>
</organism>
<evidence type="ECO:0000256" key="12">
    <source>
        <dbReference type="ARBA" id="ARBA00023277"/>
    </source>
</evidence>
<dbReference type="EC" id="2.7.7.12" evidence="5 13"/>
<dbReference type="PANTHER" id="PTHR11943:SF1">
    <property type="entry name" value="GALACTOSE-1-PHOSPHATE URIDYLYLTRANSFERASE"/>
    <property type="match status" value="1"/>
</dbReference>
<comment type="pathway">
    <text evidence="3 15">Carbohydrate metabolism; galactose metabolism.</text>
</comment>
<accession>A0A848FA27</accession>
<dbReference type="Proteomes" id="UP000574067">
    <property type="component" value="Unassembled WGS sequence"/>
</dbReference>
<dbReference type="Gene3D" id="3.30.428.10">
    <property type="entry name" value="HIT-like"/>
    <property type="match status" value="2"/>
</dbReference>
<evidence type="ECO:0000313" key="18">
    <source>
        <dbReference type="EMBL" id="NML16182.1"/>
    </source>
</evidence>
<evidence type="ECO:0000259" key="17">
    <source>
        <dbReference type="Pfam" id="PF02744"/>
    </source>
</evidence>
<evidence type="ECO:0000256" key="2">
    <source>
        <dbReference type="ARBA" id="ARBA00001947"/>
    </source>
</evidence>
<evidence type="ECO:0000256" key="13">
    <source>
        <dbReference type="NCBIfam" id="TIGR00209"/>
    </source>
</evidence>
<reference evidence="18 19" key="1">
    <citation type="submission" date="2020-04" db="EMBL/GenBank/DDBJ databases">
        <title>Azohydromonas sp. isolated from soil.</title>
        <authorList>
            <person name="Dahal R.H."/>
        </authorList>
    </citation>
    <scope>NUCLEOTIDE SEQUENCE [LARGE SCALE GENOMIC DNA]</scope>
    <source>
        <strain evidence="18 19">G-1-1-14</strain>
    </source>
</reference>
<name>A0A848FA27_9BURK</name>
<evidence type="ECO:0000256" key="3">
    <source>
        <dbReference type="ARBA" id="ARBA00004947"/>
    </source>
</evidence>
<dbReference type="InterPro" id="IPR001937">
    <property type="entry name" value="GalP_UDPtransf1"/>
</dbReference>